<reference evidence="1 3" key="1">
    <citation type="submission" date="2024-02" db="EMBL/GenBank/DDBJ databases">
        <authorList>
            <person name="Chen Y."/>
            <person name="Shah S."/>
            <person name="Dougan E. K."/>
            <person name="Thang M."/>
            <person name="Chan C."/>
        </authorList>
    </citation>
    <scope>NUCLEOTIDE SEQUENCE [LARGE SCALE GENOMIC DNA]</scope>
</reference>
<dbReference type="EMBL" id="CAXAMM010018491">
    <property type="protein sequence ID" value="CAK9043528.1"/>
    <property type="molecule type" value="Genomic_DNA"/>
</dbReference>
<evidence type="ECO:0000313" key="2">
    <source>
        <dbReference type="EMBL" id="CAK9043528.1"/>
    </source>
</evidence>
<organism evidence="1 3">
    <name type="scientific">Durusdinium trenchii</name>
    <dbReference type="NCBI Taxonomy" id="1381693"/>
    <lineage>
        <taxon>Eukaryota</taxon>
        <taxon>Sar</taxon>
        <taxon>Alveolata</taxon>
        <taxon>Dinophyceae</taxon>
        <taxon>Suessiales</taxon>
        <taxon>Symbiodiniaceae</taxon>
        <taxon>Durusdinium</taxon>
    </lineage>
</organism>
<proteinExistence type="predicted"/>
<evidence type="ECO:0008006" key="4">
    <source>
        <dbReference type="Google" id="ProtNLM"/>
    </source>
</evidence>
<accession>A0ABP0LM62</accession>
<comment type="caution">
    <text evidence="1">The sequence shown here is derived from an EMBL/GenBank/DDBJ whole genome shotgun (WGS) entry which is preliminary data.</text>
</comment>
<dbReference type="EMBL" id="CAXAMM010016903">
    <property type="protein sequence ID" value="CAK9040028.1"/>
    <property type="molecule type" value="Genomic_DNA"/>
</dbReference>
<name>A0ABP0LM62_9DINO</name>
<evidence type="ECO:0000313" key="1">
    <source>
        <dbReference type="EMBL" id="CAK9040028.1"/>
    </source>
</evidence>
<evidence type="ECO:0000313" key="3">
    <source>
        <dbReference type="Proteomes" id="UP001642464"/>
    </source>
</evidence>
<keyword evidence="3" id="KW-1185">Reference proteome</keyword>
<gene>
    <name evidence="1" type="ORF">SCF082_LOCUS23350</name>
    <name evidence="2" type="ORF">SCF082_LOCUS24861</name>
</gene>
<sequence>MEPAQRLPGQRIQKPALKLLKESKADPAAWFHVQELHKALKFHKLTDKKEVPKYDFWSLSMYWQTKRVGLLQKQESGFVHVTSFGCTWCKNIAMCAHAARMFINFVGGDKPVAKCKPLDDEVVVAYLDSLTELVKAVGIADSLGLSLEDIEI</sequence>
<protein>
    <recommendedName>
        <fullName evidence="4">SWIM-type domain-containing protein</fullName>
    </recommendedName>
</protein>
<dbReference type="Proteomes" id="UP001642464">
    <property type="component" value="Unassembled WGS sequence"/>
</dbReference>